<dbReference type="Proteomes" id="UP000191931">
    <property type="component" value="Unassembled WGS sequence"/>
</dbReference>
<dbReference type="AlphaFoldDB" id="L0R4E3"/>
<keyword evidence="3" id="KW-1185">Reference proteome</keyword>
<reference evidence="1" key="1">
    <citation type="submission" date="2012-10" db="EMBL/GenBank/DDBJ databases">
        <authorList>
            <person name="Lefevre C."/>
        </authorList>
    </citation>
    <scope>NUCLEOTIDE SEQUENCE</scope>
    <source>
        <strain evidence="1">BW-1</strain>
    </source>
</reference>
<reference evidence="2 3" key="3">
    <citation type="submission" date="2017-03" db="EMBL/GenBank/DDBJ databases">
        <authorList>
            <person name="Afonso C.L."/>
            <person name="Miller P.J."/>
            <person name="Scott M.A."/>
            <person name="Spackman E."/>
            <person name="Goraichik I."/>
            <person name="Dimitrov K.M."/>
            <person name="Suarez D.L."/>
            <person name="Swayne D.E."/>
        </authorList>
    </citation>
    <scope>NUCLEOTIDE SEQUENCE [LARGE SCALE GENOMIC DNA]</scope>
    <source>
        <strain evidence="2">PRJEB14757</strain>
    </source>
</reference>
<organism evidence="1">
    <name type="scientific">Desulfamplus magnetovallimortis</name>
    <dbReference type="NCBI Taxonomy" id="1246637"/>
    <lineage>
        <taxon>Bacteria</taxon>
        <taxon>Pseudomonadati</taxon>
        <taxon>Thermodesulfobacteriota</taxon>
        <taxon>Desulfobacteria</taxon>
        <taxon>Desulfobacterales</taxon>
        <taxon>Desulfobacteraceae</taxon>
        <taxon>Desulfamplus</taxon>
    </lineage>
</organism>
<evidence type="ECO:0000313" key="2">
    <source>
        <dbReference type="EMBL" id="SLM32785.1"/>
    </source>
</evidence>
<sequence>MPGGGSSLFFNVDGEAMLMHSHRIIIYSADRVRGGILKKILTLHSIQSTLCHNVLEVKTTISDNKPAILILDIHRSIESEIIFLADFTKIILNKTPSTHPSEIDTEKQFPSTYVLLLGKPSDIISFDLPAPDDNLNRPALLHGKVLFMPNFDPEKILEKTKKILAISNNYSIKYPENTPQDKDIIEANPKYITEDDPKDIIEDDSEDIIEADLKEFLKLA</sequence>
<dbReference type="STRING" id="1246637.MTBBW1_80128"/>
<dbReference type="EMBL" id="FWEV01000325">
    <property type="protein sequence ID" value="SLM32785.1"/>
    <property type="molecule type" value="Genomic_DNA"/>
</dbReference>
<protein>
    <submittedName>
        <fullName evidence="1">Uncharacterized protein</fullName>
    </submittedName>
</protein>
<proteinExistence type="predicted"/>
<name>L0R4E3_9BACT</name>
<gene>
    <name evidence="1" type="ORF">DEMABW1_80128</name>
    <name evidence="2" type="ORF">MTBBW1_80128</name>
</gene>
<evidence type="ECO:0000313" key="1">
    <source>
        <dbReference type="EMBL" id="CCO06734.1"/>
    </source>
</evidence>
<evidence type="ECO:0000313" key="3">
    <source>
        <dbReference type="Proteomes" id="UP000191931"/>
    </source>
</evidence>
<accession>L0R4E3</accession>
<reference evidence="1" key="2">
    <citation type="submission" date="2012-12" db="EMBL/GenBank/DDBJ databases">
        <title>Region harboring genes involved in magnetosome formation of Candidatus Desulfamplus magnetosmortis.</title>
        <authorList>
            <person name="Lefevre C.T."/>
            <person name="Bazylinski D.A."/>
        </authorList>
    </citation>
    <scope>NUCLEOTIDE SEQUENCE</scope>
    <source>
        <strain evidence="1">BW-1</strain>
    </source>
</reference>
<dbReference type="EMBL" id="HF547348">
    <property type="protein sequence ID" value="CCO06734.1"/>
    <property type="molecule type" value="Genomic_DNA"/>
</dbReference>